<dbReference type="RefSeq" id="WP_098078180.1">
    <property type="nucleotide sequence ID" value="NZ_PDEQ01000009.1"/>
</dbReference>
<gene>
    <name evidence="1" type="ORF">CRI94_15780</name>
</gene>
<evidence type="ECO:0008006" key="3">
    <source>
        <dbReference type="Google" id="ProtNLM"/>
    </source>
</evidence>
<reference evidence="1 2" key="1">
    <citation type="submission" date="2017-10" db="EMBL/GenBank/DDBJ databases">
        <title>Draft genome of Longibacter Salinarum.</title>
        <authorList>
            <person name="Goh K.M."/>
            <person name="Shamsir M.S."/>
            <person name="Lim S.W."/>
        </authorList>
    </citation>
    <scope>NUCLEOTIDE SEQUENCE [LARGE SCALE GENOMIC DNA]</scope>
    <source>
        <strain evidence="1 2">KCTC 52045</strain>
    </source>
</reference>
<comment type="caution">
    <text evidence="1">The sequence shown here is derived from an EMBL/GenBank/DDBJ whole genome shotgun (WGS) entry which is preliminary data.</text>
</comment>
<dbReference type="PANTHER" id="PTHR35446:SF3">
    <property type="entry name" value="CMD DOMAIN-CONTAINING PROTEIN"/>
    <property type="match status" value="1"/>
</dbReference>
<sequence length="191" mass="20984">MPTTLASEVERRARETYGVVPNLFAALSDHTGMPGAVYMAADEALMRGLLNPVEQQAIMLDLARYHGSRYDAVVHARLALDAGLPPTAVDRLLRGELPQEDPLRALVEASRASCEQRGWLDKEALTQFQSRGVSRGKLFEIFALIGMKAFTAFTHHISGVEVDDALKSTEAQLSAVPDKPADIRRQRLFIG</sequence>
<evidence type="ECO:0000313" key="2">
    <source>
        <dbReference type="Proteomes" id="UP000220102"/>
    </source>
</evidence>
<evidence type="ECO:0000313" key="1">
    <source>
        <dbReference type="EMBL" id="PEN11491.1"/>
    </source>
</evidence>
<organism evidence="1 2">
    <name type="scientific">Longibacter salinarum</name>
    <dbReference type="NCBI Taxonomy" id="1850348"/>
    <lineage>
        <taxon>Bacteria</taxon>
        <taxon>Pseudomonadati</taxon>
        <taxon>Rhodothermota</taxon>
        <taxon>Rhodothermia</taxon>
        <taxon>Rhodothermales</taxon>
        <taxon>Salisaetaceae</taxon>
        <taxon>Longibacter</taxon>
    </lineage>
</organism>
<dbReference type="OrthoDB" id="1493015at2"/>
<dbReference type="AlphaFoldDB" id="A0A2A8CVB9"/>
<protein>
    <recommendedName>
        <fullName evidence="3">Carboxymuconolactone decarboxylase</fullName>
    </recommendedName>
</protein>
<dbReference type="Proteomes" id="UP000220102">
    <property type="component" value="Unassembled WGS sequence"/>
</dbReference>
<keyword evidence="2" id="KW-1185">Reference proteome</keyword>
<accession>A0A2A8CVB9</accession>
<dbReference type="Gene3D" id="1.20.1290.10">
    <property type="entry name" value="AhpD-like"/>
    <property type="match status" value="1"/>
</dbReference>
<dbReference type="EMBL" id="PDEQ01000009">
    <property type="protein sequence ID" value="PEN11491.1"/>
    <property type="molecule type" value="Genomic_DNA"/>
</dbReference>
<proteinExistence type="predicted"/>
<dbReference type="InterPro" id="IPR029032">
    <property type="entry name" value="AhpD-like"/>
</dbReference>
<name>A0A2A8CVB9_9BACT</name>
<dbReference type="SUPFAM" id="SSF69118">
    <property type="entry name" value="AhpD-like"/>
    <property type="match status" value="1"/>
</dbReference>
<dbReference type="PANTHER" id="PTHR35446">
    <property type="entry name" value="SI:CH211-175M2.5"/>
    <property type="match status" value="1"/>
</dbReference>